<dbReference type="FunCoup" id="Q756D6">
    <property type="interactions" value="453"/>
</dbReference>
<dbReference type="OrthoDB" id="1436450at2759"/>
<feature type="transmembrane region" description="Helical" evidence="5">
    <location>
        <begin position="381"/>
        <end position="399"/>
    </location>
</feature>
<protein>
    <submittedName>
        <fullName evidence="7">AER331Cp</fullName>
    </submittedName>
</protein>
<feature type="transmembrane region" description="Helical" evidence="5">
    <location>
        <begin position="277"/>
        <end position="303"/>
    </location>
</feature>
<dbReference type="PANTHER" id="PTHR23051:SF0">
    <property type="entry name" value="SOLUTE CARRIER FAMILY 35 MEMBER F5"/>
    <property type="match status" value="1"/>
</dbReference>
<evidence type="ECO:0000256" key="2">
    <source>
        <dbReference type="ARBA" id="ARBA00022692"/>
    </source>
</evidence>
<dbReference type="PANTHER" id="PTHR23051">
    <property type="entry name" value="SOLUTE CARRIER FAMILY 35, MEMBER F5"/>
    <property type="match status" value="1"/>
</dbReference>
<feature type="transmembrane region" description="Helical" evidence="5">
    <location>
        <begin position="315"/>
        <end position="337"/>
    </location>
</feature>
<keyword evidence="8" id="KW-1185">Reference proteome</keyword>
<evidence type="ECO:0000259" key="6">
    <source>
        <dbReference type="Pfam" id="PF00892"/>
    </source>
</evidence>
<reference evidence="7 8" key="1">
    <citation type="journal article" date="2004" name="Science">
        <title>The Ashbya gossypii genome as a tool for mapping the ancient Saccharomyces cerevisiae genome.</title>
        <authorList>
            <person name="Dietrich F.S."/>
            <person name="Voegeli S."/>
            <person name="Brachat S."/>
            <person name="Lerch A."/>
            <person name="Gates K."/>
            <person name="Steiner S."/>
            <person name="Mohr C."/>
            <person name="Pohlmann R."/>
            <person name="Luedi P."/>
            <person name="Choi S."/>
            <person name="Wing R.A."/>
            <person name="Flavier A."/>
            <person name="Gaffney T.D."/>
            <person name="Philippsen P."/>
        </authorList>
    </citation>
    <scope>NUCLEOTIDE SEQUENCE [LARGE SCALE GENOMIC DNA]</scope>
    <source>
        <strain evidence="8">ATCC 10895 / CBS 109.51 / FGSC 9923 / NRRL Y-1056</strain>
    </source>
</reference>
<feature type="transmembrane region" description="Helical" evidence="5">
    <location>
        <begin position="101"/>
        <end position="121"/>
    </location>
</feature>
<evidence type="ECO:0000313" key="8">
    <source>
        <dbReference type="Proteomes" id="UP000000591"/>
    </source>
</evidence>
<gene>
    <name evidence="7" type="ORF">AGOS_AER331C</name>
</gene>
<comment type="subcellular location">
    <subcellularLocation>
        <location evidence="1">Membrane</location>
        <topology evidence="1">Multi-pass membrane protein</topology>
    </subcellularLocation>
</comment>
<dbReference type="InterPro" id="IPR037185">
    <property type="entry name" value="EmrE-like"/>
</dbReference>
<feature type="domain" description="EamA" evidence="6">
    <location>
        <begin position="282"/>
        <end position="423"/>
    </location>
</feature>
<accession>Q756D6</accession>
<feature type="transmembrane region" description="Helical" evidence="5">
    <location>
        <begin position="211"/>
        <end position="232"/>
    </location>
</feature>
<dbReference type="AlphaFoldDB" id="Q756D6"/>
<dbReference type="RefSeq" id="NP_985187.1">
    <property type="nucleotide sequence ID" value="NM_210541.1"/>
</dbReference>
<dbReference type="EMBL" id="AE016818">
    <property type="protein sequence ID" value="AAS53011.1"/>
    <property type="molecule type" value="Genomic_DNA"/>
</dbReference>
<name>Q756D6_EREGS</name>
<reference evidence="8" key="2">
    <citation type="journal article" date="2013" name="G3 (Bethesda)">
        <title>Genomes of Ashbya fungi isolated from insects reveal four mating-type loci, numerous translocations, lack of transposons, and distinct gene duplications.</title>
        <authorList>
            <person name="Dietrich F.S."/>
            <person name="Voegeli S."/>
            <person name="Kuo S."/>
            <person name="Philippsen P."/>
        </authorList>
    </citation>
    <scope>GENOME REANNOTATION</scope>
    <source>
        <strain evidence="8">ATCC 10895 / CBS 109.51 / FGSC 9923 / NRRL Y-1056</strain>
    </source>
</reference>
<dbReference type="Pfam" id="PF00892">
    <property type="entry name" value="EamA"/>
    <property type="match status" value="1"/>
</dbReference>
<feature type="transmembrane region" description="Helical" evidence="5">
    <location>
        <begin position="349"/>
        <end position="369"/>
    </location>
</feature>
<keyword evidence="2 5" id="KW-0812">Transmembrane</keyword>
<feature type="transmembrane region" description="Helical" evidence="5">
    <location>
        <begin position="405"/>
        <end position="422"/>
    </location>
</feature>
<keyword evidence="3 5" id="KW-1133">Transmembrane helix</keyword>
<dbReference type="eggNOG" id="KOG2765">
    <property type="taxonomic scope" value="Eukaryota"/>
</dbReference>
<feature type="transmembrane region" description="Helical" evidence="5">
    <location>
        <begin position="239"/>
        <end position="257"/>
    </location>
</feature>
<feature type="transmembrane region" description="Helical" evidence="5">
    <location>
        <begin position="64"/>
        <end position="89"/>
    </location>
</feature>
<evidence type="ECO:0000256" key="4">
    <source>
        <dbReference type="ARBA" id="ARBA00023136"/>
    </source>
</evidence>
<dbReference type="OMA" id="MYGVYTI"/>
<keyword evidence="4 5" id="KW-0472">Membrane</keyword>
<dbReference type="GO" id="GO:0016020">
    <property type="term" value="C:membrane"/>
    <property type="evidence" value="ECO:0007669"/>
    <property type="project" value="UniProtKB-SubCell"/>
</dbReference>
<dbReference type="GeneID" id="4621400"/>
<proteinExistence type="predicted"/>
<evidence type="ECO:0000256" key="5">
    <source>
        <dbReference type="SAM" id="Phobius"/>
    </source>
</evidence>
<sequence length="444" mass="48170">MCRTAQMRGDHLDGLASQSRWEPKASTLPFVPEAQPVENMEQRSLSGLSSGSRRVYAKRRAERWALGLVLLGIVVLLWVLSSFLVNLLFEDATYRKPFLITYVNTAALSLYLVAPTVQLLWRRRRSGVWELDSFVTVREEGKDAQESALLSDGGEQTLLLLGDDARQRGCSDLSGKPVQISLWATAKLSAVFCVLWFVANFVTNASLGFTSVGSATILSSTSSFFTLLLGVLMKTESASVLKVLGSVVSSLGIVLVTKSDTGGAAPTVGASLEASSAISVLIGNILALAGALCYGIYLTLLKWRVRDESRINMQVFFGFVGLFTLVFLWPAIVLLHATGWEEFRLPPNGRILFIVLVNCLTTFISDYCWAKAVLLTSPLTVTMGLSATIPLAMLGDFLLKDRSMSFAYILGAILICGSFLVINNHSNAETTASERDPALCTQGA</sequence>
<dbReference type="KEGG" id="ago:AGOS_AER331C"/>
<dbReference type="InParanoid" id="Q756D6"/>
<evidence type="ECO:0000313" key="7">
    <source>
        <dbReference type="EMBL" id="AAS53011.1"/>
    </source>
</evidence>
<organism evidence="7 8">
    <name type="scientific">Eremothecium gossypii (strain ATCC 10895 / CBS 109.51 / FGSC 9923 / NRRL Y-1056)</name>
    <name type="common">Yeast</name>
    <name type="synonym">Ashbya gossypii</name>
    <dbReference type="NCBI Taxonomy" id="284811"/>
    <lineage>
        <taxon>Eukaryota</taxon>
        <taxon>Fungi</taxon>
        <taxon>Dikarya</taxon>
        <taxon>Ascomycota</taxon>
        <taxon>Saccharomycotina</taxon>
        <taxon>Saccharomycetes</taxon>
        <taxon>Saccharomycetales</taxon>
        <taxon>Saccharomycetaceae</taxon>
        <taxon>Eremothecium</taxon>
    </lineage>
</organism>
<dbReference type="InterPro" id="IPR000620">
    <property type="entry name" value="EamA_dom"/>
</dbReference>
<feature type="transmembrane region" description="Helical" evidence="5">
    <location>
        <begin position="180"/>
        <end position="199"/>
    </location>
</feature>
<dbReference type="SUPFAM" id="SSF103481">
    <property type="entry name" value="Multidrug resistance efflux transporter EmrE"/>
    <property type="match status" value="1"/>
</dbReference>
<evidence type="ECO:0000256" key="3">
    <source>
        <dbReference type="ARBA" id="ARBA00022989"/>
    </source>
</evidence>
<dbReference type="HOGENOM" id="CLU_026578_1_0_1"/>
<dbReference type="Proteomes" id="UP000000591">
    <property type="component" value="Chromosome V"/>
</dbReference>
<evidence type="ECO:0000256" key="1">
    <source>
        <dbReference type="ARBA" id="ARBA00004141"/>
    </source>
</evidence>